<sequence length="126" mass="14321">MPHVLLVEDNRAEAELLDEYLQLYGMDVEHVTDGSFALDALRNHRHPLDGLVLDLNLPFVNGYEILRTLKREPKLRPKRVIVTSHLKAKNEIDVCMYMGADAYVAKNPDPVLFANDLWRALAPAES</sequence>
<dbReference type="PANTHER" id="PTHR44591:SF23">
    <property type="entry name" value="CHEY SUBFAMILY"/>
    <property type="match status" value="1"/>
</dbReference>
<keyword evidence="1 2" id="KW-0597">Phosphoprotein</keyword>
<dbReference type="GO" id="GO:0000160">
    <property type="term" value="P:phosphorelay signal transduction system"/>
    <property type="evidence" value="ECO:0007669"/>
    <property type="project" value="InterPro"/>
</dbReference>
<dbReference type="Gene3D" id="3.40.50.2300">
    <property type="match status" value="1"/>
</dbReference>
<dbReference type="PANTHER" id="PTHR44591">
    <property type="entry name" value="STRESS RESPONSE REGULATOR PROTEIN 1"/>
    <property type="match status" value="1"/>
</dbReference>
<dbReference type="RefSeq" id="WP_011524324.1">
    <property type="nucleotide sequence ID" value="NC_008009.1"/>
</dbReference>
<evidence type="ECO:0000256" key="2">
    <source>
        <dbReference type="PROSITE-ProRule" id="PRU00169"/>
    </source>
</evidence>
<name>Q1IKS5_KORVE</name>
<dbReference type="Proteomes" id="UP000002432">
    <property type="component" value="Chromosome"/>
</dbReference>
<dbReference type="AlphaFoldDB" id="Q1IKS5"/>
<dbReference type="SMART" id="SM00448">
    <property type="entry name" value="REC"/>
    <property type="match status" value="1"/>
</dbReference>
<dbReference type="eggNOG" id="COG0745">
    <property type="taxonomic scope" value="Bacteria"/>
</dbReference>
<evidence type="ECO:0000256" key="1">
    <source>
        <dbReference type="ARBA" id="ARBA00022553"/>
    </source>
</evidence>
<evidence type="ECO:0000313" key="5">
    <source>
        <dbReference type="Proteomes" id="UP000002432"/>
    </source>
</evidence>
<dbReference type="EnsemblBacteria" id="ABF42525">
    <property type="protein sequence ID" value="ABF42525"/>
    <property type="gene ID" value="Acid345_3524"/>
</dbReference>
<accession>Q1IKS5</accession>
<keyword evidence="5" id="KW-1185">Reference proteome</keyword>
<organism evidence="4 5">
    <name type="scientific">Koribacter versatilis (strain Ellin345)</name>
    <dbReference type="NCBI Taxonomy" id="204669"/>
    <lineage>
        <taxon>Bacteria</taxon>
        <taxon>Pseudomonadati</taxon>
        <taxon>Acidobacteriota</taxon>
        <taxon>Terriglobia</taxon>
        <taxon>Terriglobales</taxon>
        <taxon>Candidatus Korobacteraceae</taxon>
        <taxon>Candidatus Korobacter</taxon>
    </lineage>
</organism>
<feature type="modified residue" description="4-aspartylphosphate" evidence="2">
    <location>
        <position position="54"/>
    </location>
</feature>
<dbReference type="OrthoDB" id="582422at2"/>
<gene>
    <name evidence="4" type="ordered locus">Acid345_3524</name>
</gene>
<protein>
    <submittedName>
        <fullName evidence="4">Response regulator receiver protein</fullName>
    </submittedName>
</protein>
<dbReference type="PROSITE" id="PS50110">
    <property type="entry name" value="RESPONSE_REGULATORY"/>
    <property type="match status" value="1"/>
</dbReference>
<proteinExistence type="predicted"/>
<dbReference type="KEGG" id="aba:Acid345_3524"/>
<dbReference type="Pfam" id="PF00072">
    <property type="entry name" value="Response_reg"/>
    <property type="match status" value="1"/>
</dbReference>
<dbReference type="InterPro" id="IPR011006">
    <property type="entry name" value="CheY-like_superfamily"/>
</dbReference>
<dbReference type="HOGENOM" id="CLU_000445_69_17_0"/>
<dbReference type="InterPro" id="IPR050595">
    <property type="entry name" value="Bact_response_regulator"/>
</dbReference>
<dbReference type="EMBL" id="CP000360">
    <property type="protein sequence ID" value="ABF42525.1"/>
    <property type="molecule type" value="Genomic_DNA"/>
</dbReference>
<evidence type="ECO:0000259" key="3">
    <source>
        <dbReference type="PROSITE" id="PS50110"/>
    </source>
</evidence>
<dbReference type="STRING" id="204669.Acid345_3524"/>
<reference evidence="4 5" key="1">
    <citation type="journal article" date="2009" name="Appl. Environ. Microbiol.">
        <title>Three genomes from the phylum Acidobacteria provide insight into the lifestyles of these microorganisms in soils.</title>
        <authorList>
            <person name="Ward N.L."/>
            <person name="Challacombe J.F."/>
            <person name="Janssen P.H."/>
            <person name="Henrissat B."/>
            <person name="Coutinho P.M."/>
            <person name="Wu M."/>
            <person name="Xie G."/>
            <person name="Haft D.H."/>
            <person name="Sait M."/>
            <person name="Badger J."/>
            <person name="Barabote R.D."/>
            <person name="Bradley B."/>
            <person name="Brettin T.S."/>
            <person name="Brinkac L.M."/>
            <person name="Bruce D."/>
            <person name="Creasy T."/>
            <person name="Daugherty S.C."/>
            <person name="Davidsen T.M."/>
            <person name="DeBoy R.T."/>
            <person name="Detter J.C."/>
            <person name="Dodson R.J."/>
            <person name="Durkin A.S."/>
            <person name="Ganapathy A."/>
            <person name="Gwinn-Giglio M."/>
            <person name="Han C.S."/>
            <person name="Khouri H."/>
            <person name="Kiss H."/>
            <person name="Kothari S.P."/>
            <person name="Madupu R."/>
            <person name="Nelson K.E."/>
            <person name="Nelson W.C."/>
            <person name="Paulsen I."/>
            <person name="Penn K."/>
            <person name="Ren Q."/>
            <person name="Rosovitz M.J."/>
            <person name="Selengut J.D."/>
            <person name="Shrivastava S."/>
            <person name="Sullivan S.A."/>
            <person name="Tapia R."/>
            <person name="Thompson L.S."/>
            <person name="Watkins K.L."/>
            <person name="Yang Q."/>
            <person name="Yu C."/>
            <person name="Zafar N."/>
            <person name="Zhou L."/>
            <person name="Kuske C.R."/>
        </authorList>
    </citation>
    <scope>NUCLEOTIDE SEQUENCE [LARGE SCALE GENOMIC DNA]</scope>
    <source>
        <strain evidence="4 5">Ellin345</strain>
    </source>
</reference>
<dbReference type="InterPro" id="IPR001789">
    <property type="entry name" value="Sig_transdc_resp-reg_receiver"/>
</dbReference>
<dbReference type="SUPFAM" id="SSF52172">
    <property type="entry name" value="CheY-like"/>
    <property type="match status" value="1"/>
</dbReference>
<feature type="domain" description="Response regulatory" evidence="3">
    <location>
        <begin position="3"/>
        <end position="121"/>
    </location>
</feature>
<evidence type="ECO:0000313" key="4">
    <source>
        <dbReference type="EMBL" id="ABF42525.1"/>
    </source>
</evidence>